<dbReference type="SUPFAM" id="SSF103025">
    <property type="entry name" value="Folate-binding domain"/>
    <property type="match status" value="1"/>
</dbReference>
<dbReference type="NCBIfam" id="TIGR03317">
    <property type="entry name" value="ygfZ_signature"/>
    <property type="match status" value="1"/>
</dbReference>
<dbReference type="InterPro" id="IPR017703">
    <property type="entry name" value="YgfZ/GCV_T_CS"/>
</dbReference>
<dbReference type="Gene3D" id="2.40.30.160">
    <property type="match status" value="1"/>
</dbReference>
<gene>
    <name evidence="1" type="ORF">METZ01_LOCUS484635</name>
</gene>
<sequence length="191" mass="21845">ALFYGIKKELYKKLYGKAFLVEGNTHKINDISFINYLNKDYLLAICKSSSKVPNILSKLEFEENPNKWFVDELQNLNVEITEESSGRYTPHDLNYDLTKRVDFDKGCYTGQEVVARMQYRAKNLPSLKLAESSDTQLKTNMTVCNEKDIKIGSLVKTLNLSTKSICLISTKDKTDNSILKVRETDSKLVLI</sequence>
<feature type="non-terminal residue" evidence="1">
    <location>
        <position position="1"/>
    </location>
</feature>
<proteinExistence type="predicted"/>
<reference evidence="1" key="1">
    <citation type="submission" date="2018-05" db="EMBL/GenBank/DDBJ databases">
        <authorList>
            <person name="Lanie J.A."/>
            <person name="Ng W.-L."/>
            <person name="Kazmierczak K.M."/>
            <person name="Andrzejewski T.M."/>
            <person name="Davidsen T.M."/>
            <person name="Wayne K.J."/>
            <person name="Tettelin H."/>
            <person name="Glass J.I."/>
            <person name="Rusch D."/>
            <person name="Podicherti R."/>
            <person name="Tsui H.-C.T."/>
            <person name="Winkler M.E."/>
        </authorList>
    </citation>
    <scope>NUCLEOTIDE SEQUENCE</scope>
</reference>
<dbReference type="PANTHER" id="PTHR22602">
    <property type="entry name" value="TRANSFERASE CAF17, MITOCHONDRIAL-RELATED"/>
    <property type="match status" value="1"/>
</dbReference>
<dbReference type="AlphaFoldDB" id="A0A383CI03"/>
<evidence type="ECO:0008006" key="2">
    <source>
        <dbReference type="Google" id="ProtNLM"/>
    </source>
</evidence>
<evidence type="ECO:0000313" key="1">
    <source>
        <dbReference type="EMBL" id="SVE31781.1"/>
    </source>
</evidence>
<accession>A0A383CI03</accession>
<dbReference type="EMBL" id="UINC01208977">
    <property type="protein sequence ID" value="SVE31781.1"/>
    <property type="molecule type" value="Genomic_DNA"/>
</dbReference>
<dbReference type="PANTHER" id="PTHR22602:SF0">
    <property type="entry name" value="TRANSFERASE CAF17, MITOCHONDRIAL-RELATED"/>
    <property type="match status" value="1"/>
</dbReference>
<dbReference type="InterPro" id="IPR045179">
    <property type="entry name" value="YgfZ/GcvT"/>
</dbReference>
<protein>
    <recommendedName>
        <fullName evidence="2">Aminomethyltransferase folate-binding domain-containing protein</fullName>
    </recommendedName>
</protein>
<organism evidence="1">
    <name type="scientific">marine metagenome</name>
    <dbReference type="NCBI Taxonomy" id="408172"/>
    <lineage>
        <taxon>unclassified sequences</taxon>
        <taxon>metagenomes</taxon>
        <taxon>ecological metagenomes</taxon>
    </lineage>
</organism>
<name>A0A383CI03_9ZZZZ</name>
<dbReference type="GO" id="GO:0016226">
    <property type="term" value="P:iron-sulfur cluster assembly"/>
    <property type="evidence" value="ECO:0007669"/>
    <property type="project" value="TreeGrafter"/>
</dbReference>